<dbReference type="PROSITE" id="PS00217">
    <property type="entry name" value="SUGAR_TRANSPORT_2"/>
    <property type="match status" value="1"/>
</dbReference>
<evidence type="ECO:0000256" key="13">
    <source>
        <dbReference type="SAM" id="Phobius"/>
    </source>
</evidence>
<dbReference type="InterPro" id="IPR005828">
    <property type="entry name" value="MFS_sugar_transport-like"/>
</dbReference>
<feature type="compositionally biased region" description="Acidic residues" evidence="12">
    <location>
        <begin position="340"/>
        <end position="363"/>
    </location>
</feature>
<organism evidence="15 16">
    <name type="scientific">Cardamine amara subsp. amara</name>
    <dbReference type="NCBI Taxonomy" id="228776"/>
    <lineage>
        <taxon>Eukaryota</taxon>
        <taxon>Viridiplantae</taxon>
        <taxon>Streptophyta</taxon>
        <taxon>Embryophyta</taxon>
        <taxon>Tracheophyta</taxon>
        <taxon>Spermatophyta</taxon>
        <taxon>Magnoliopsida</taxon>
        <taxon>eudicotyledons</taxon>
        <taxon>Gunneridae</taxon>
        <taxon>Pentapetalae</taxon>
        <taxon>rosids</taxon>
        <taxon>malvids</taxon>
        <taxon>Brassicales</taxon>
        <taxon>Brassicaceae</taxon>
        <taxon>Cardamineae</taxon>
        <taxon>Cardamine</taxon>
    </lineage>
</organism>
<evidence type="ECO:0000256" key="11">
    <source>
        <dbReference type="ARBA" id="ARBA00051074"/>
    </source>
</evidence>
<accession>A0ABD1BET6</accession>
<keyword evidence="16" id="KW-1185">Reference proteome</keyword>
<feature type="transmembrane region" description="Helical" evidence="13">
    <location>
        <begin position="595"/>
        <end position="615"/>
    </location>
</feature>
<dbReference type="AlphaFoldDB" id="A0ABD1BET6"/>
<proteinExistence type="inferred from homology"/>
<dbReference type="InterPro" id="IPR036259">
    <property type="entry name" value="MFS_trans_sf"/>
</dbReference>
<feature type="transmembrane region" description="Helical" evidence="13">
    <location>
        <begin position="100"/>
        <end position="121"/>
    </location>
</feature>
<keyword evidence="7 13" id="KW-0812">Transmembrane</keyword>
<feature type="transmembrane region" description="Helical" evidence="13">
    <location>
        <begin position="163"/>
        <end position="185"/>
    </location>
</feature>
<evidence type="ECO:0000256" key="8">
    <source>
        <dbReference type="ARBA" id="ARBA00022989"/>
    </source>
</evidence>
<dbReference type="SUPFAM" id="SSF103473">
    <property type="entry name" value="MFS general substrate transporter"/>
    <property type="match status" value="1"/>
</dbReference>
<keyword evidence="8 13" id="KW-1133">Transmembrane helix</keyword>
<comment type="catalytic activity">
    <reaction evidence="10">
        <text>D-glucose(out) + H(+)(in) = D-glucose(in) + H(+)(out)</text>
        <dbReference type="Rhea" id="RHEA:73203"/>
        <dbReference type="ChEBI" id="CHEBI:4167"/>
        <dbReference type="ChEBI" id="CHEBI:15378"/>
    </reaction>
    <physiologicalReaction direction="left-to-right" evidence="10">
        <dbReference type="Rhea" id="RHEA:73204"/>
    </physiologicalReaction>
</comment>
<dbReference type="InterPro" id="IPR005829">
    <property type="entry name" value="Sugar_transporter_CS"/>
</dbReference>
<dbReference type="Gene3D" id="1.20.1250.20">
    <property type="entry name" value="MFS general substrate transporter like domains"/>
    <property type="match status" value="2"/>
</dbReference>
<evidence type="ECO:0000256" key="2">
    <source>
        <dbReference type="ARBA" id="ARBA00010992"/>
    </source>
</evidence>
<evidence type="ECO:0000256" key="12">
    <source>
        <dbReference type="SAM" id="MobiDB-lite"/>
    </source>
</evidence>
<dbReference type="PANTHER" id="PTHR48020">
    <property type="entry name" value="PROTON MYO-INOSITOL COTRANSPORTER"/>
    <property type="match status" value="1"/>
</dbReference>
<keyword evidence="6" id="KW-0762">Sugar transport</keyword>
<evidence type="ECO:0000256" key="6">
    <source>
        <dbReference type="ARBA" id="ARBA00022597"/>
    </source>
</evidence>
<keyword evidence="5" id="KW-0926">Vacuole</keyword>
<dbReference type="PROSITE" id="PS50850">
    <property type="entry name" value="MFS"/>
    <property type="match status" value="1"/>
</dbReference>
<dbReference type="PANTHER" id="PTHR48020:SF35">
    <property type="entry name" value="SUGAR TRANSPORTER"/>
    <property type="match status" value="1"/>
</dbReference>
<gene>
    <name evidence="15" type="ORF">V5N11_024200</name>
</gene>
<feature type="region of interest" description="Disordered" evidence="12">
    <location>
        <begin position="332"/>
        <end position="376"/>
    </location>
</feature>
<evidence type="ECO:0000256" key="9">
    <source>
        <dbReference type="ARBA" id="ARBA00023136"/>
    </source>
</evidence>
<evidence type="ECO:0000256" key="10">
    <source>
        <dbReference type="ARBA" id="ARBA00050663"/>
    </source>
</evidence>
<dbReference type="EMBL" id="JBANAX010000284">
    <property type="protein sequence ID" value="KAL1215654.1"/>
    <property type="molecule type" value="Genomic_DNA"/>
</dbReference>
<evidence type="ECO:0000313" key="15">
    <source>
        <dbReference type="EMBL" id="KAL1215654.1"/>
    </source>
</evidence>
<feature type="transmembrane region" description="Helical" evidence="13">
    <location>
        <begin position="133"/>
        <end position="157"/>
    </location>
</feature>
<dbReference type="FunFam" id="1.20.1250.20:FF:000103">
    <property type="entry name" value="monosaccharide-sensing protein 2"/>
    <property type="match status" value="1"/>
</dbReference>
<protein>
    <submittedName>
        <fullName evidence="15">Monosaccharide-sensing protein 2</fullName>
    </submittedName>
</protein>
<evidence type="ECO:0000259" key="14">
    <source>
        <dbReference type="PROSITE" id="PS50850"/>
    </source>
</evidence>
<keyword evidence="3" id="KW-0813">Transport</keyword>
<name>A0ABD1BET6_CARAN</name>
<evidence type="ECO:0000256" key="5">
    <source>
        <dbReference type="ARBA" id="ARBA00022554"/>
    </source>
</evidence>
<feature type="transmembrane region" description="Helical" evidence="13">
    <location>
        <begin position="43"/>
        <end position="63"/>
    </location>
</feature>
<dbReference type="InterPro" id="IPR020846">
    <property type="entry name" value="MFS_dom"/>
</dbReference>
<sequence length="740" mass="80023">MSGAVLVAVAAAIGNLLQGWDNATIAGAVLYIKKEFDLEGNPSMEGLIVAMSLIGATLITTCSGGVADWLGRRPMLILSSILYFVGSLVMLWSPNVYVLLLGRLLDGFGVGLVVTLVPIYISETAPPEIRGLLNTLPQFTGSGGMFLSYCMVFGMSLMPSPSWRLMLGVLFIPSLIFFFLTVFFLPESPRWLVSKGRMLEAKRVLQRLRDREDVSGEMALLVEGLGFGGETTIEEYIIGPADEVTDDQDIAVDKDQIKLYGAEEGMTWVARPVKGGSTMSVLSRHGSTMSRRQGSLIDPLVTLFGSVHEKMPDTGSMRSALFPHFGSMFSVGGNQPRNEDWDEENLVGEGEDYPSERGDDSDDDLHSPLISRQTTSMEKDMPHIAQGTLSTFRHGSQVHGAHGEGAGSMGIGGGWQVAWKWTEREDESGQKEGGFKRIYLHQEGFPGSRRGSIVSLPGGDGTGEAEFVQASALVSQPALYSKDLLLKEHTVGPAMLHPSETTKGSIWHDLHDPGVKRALFVGVGLQILQQFSGINGVLYYTPQILEQAGVGILLSNMGISSSSASLLISALTTFVMLPAIAVAMRLMDLSGRRTLLLTTIPILIASLLVLVISNLVHMNSIVHAVLSTVSVVLYFCFFVMGFGPAPNILCSEIFPTRVRGICIAICALTFWICDIIVTYSLPVLLKSIGLAGVFGMYAIVCCISWVFVFLKVPETKGMPLEVITEFFSVGARQAEAAKTD</sequence>
<feature type="transmembrane region" description="Helical" evidence="13">
    <location>
        <begin position="661"/>
        <end position="681"/>
    </location>
</feature>
<feature type="transmembrane region" description="Helical" evidence="13">
    <location>
        <begin position="621"/>
        <end position="640"/>
    </location>
</feature>
<dbReference type="InterPro" id="IPR050814">
    <property type="entry name" value="Myo-inositol_Transporter"/>
</dbReference>
<comment type="subcellular location">
    <subcellularLocation>
        <location evidence="1">Vacuole membrane</location>
        <topology evidence="1">Multi-pass membrane protein</topology>
    </subcellularLocation>
</comment>
<dbReference type="Proteomes" id="UP001558713">
    <property type="component" value="Unassembled WGS sequence"/>
</dbReference>
<evidence type="ECO:0000256" key="4">
    <source>
        <dbReference type="ARBA" id="ARBA00022553"/>
    </source>
</evidence>
<dbReference type="InterPro" id="IPR003663">
    <property type="entry name" value="Sugar/inositol_transpt"/>
</dbReference>
<keyword evidence="9 13" id="KW-0472">Membrane</keyword>
<dbReference type="PRINTS" id="PR00171">
    <property type="entry name" value="SUGRTRNSPORT"/>
</dbReference>
<dbReference type="Pfam" id="PF00083">
    <property type="entry name" value="Sugar_tr"/>
    <property type="match status" value="2"/>
</dbReference>
<evidence type="ECO:0000256" key="3">
    <source>
        <dbReference type="ARBA" id="ARBA00022448"/>
    </source>
</evidence>
<dbReference type="FunFam" id="1.20.1250.20:FF:000108">
    <property type="entry name" value="Monosaccharide-sensing protein 2"/>
    <property type="match status" value="1"/>
</dbReference>
<dbReference type="PROSITE" id="PS00216">
    <property type="entry name" value="SUGAR_TRANSPORT_1"/>
    <property type="match status" value="1"/>
</dbReference>
<keyword evidence="4" id="KW-0597">Phosphoprotein</keyword>
<feature type="transmembrane region" description="Helical" evidence="13">
    <location>
        <begin position="687"/>
        <end position="710"/>
    </location>
</feature>
<evidence type="ECO:0000256" key="1">
    <source>
        <dbReference type="ARBA" id="ARBA00004128"/>
    </source>
</evidence>
<feature type="transmembrane region" description="Helical" evidence="13">
    <location>
        <begin position="75"/>
        <end position="94"/>
    </location>
</feature>
<comment type="catalytic activity">
    <reaction evidence="11">
        <text>sucrose(out) + H(+)(in) = sucrose(in) + H(+)(out)</text>
        <dbReference type="Rhea" id="RHEA:73211"/>
        <dbReference type="ChEBI" id="CHEBI:15378"/>
        <dbReference type="ChEBI" id="CHEBI:17992"/>
    </reaction>
    <physiologicalReaction direction="left-to-right" evidence="11">
        <dbReference type="Rhea" id="RHEA:73212"/>
    </physiologicalReaction>
</comment>
<comment type="caution">
    <text evidence="15">The sequence shown here is derived from an EMBL/GenBank/DDBJ whole genome shotgun (WGS) entry which is preliminary data.</text>
</comment>
<evidence type="ECO:0000313" key="16">
    <source>
        <dbReference type="Proteomes" id="UP001558713"/>
    </source>
</evidence>
<evidence type="ECO:0000256" key="7">
    <source>
        <dbReference type="ARBA" id="ARBA00022692"/>
    </source>
</evidence>
<feature type="domain" description="Major facilitator superfamily (MFS) profile" evidence="14">
    <location>
        <begin position="7"/>
        <end position="716"/>
    </location>
</feature>
<feature type="transmembrane region" description="Helical" evidence="13">
    <location>
        <begin position="561"/>
        <end position="583"/>
    </location>
</feature>
<reference evidence="15 16" key="1">
    <citation type="submission" date="2024-04" db="EMBL/GenBank/DDBJ databases">
        <title>Genome assembly C_amara_ONT_v2.</title>
        <authorList>
            <person name="Yant L."/>
            <person name="Moore C."/>
            <person name="Slenker M."/>
        </authorList>
    </citation>
    <scope>NUCLEOTIDE SEQUENCE [LARGE SCALE GENOMIC DNA]</scope>
    <source>
        <tissue evidence="15">Leaf</tissue>
    </source>
</reference>
<comment type="similarity">
    <text evidence="2">Belongs to the major facilitator superfamily. Sugar transporter (TC 2.A.1.1) family.</text>
</comment>
<dbReference type="GO" id="GO:0009705">
    <property type="term" value="C:plant-type vacuole membrane"/>
    <property type="evidence" value="ECO:0007669"/>
    <property type="project" value="UniProtKB-ARBA"/>
</dbReference>